<feature type="compositionally biased region" description="Low complexity" evidence="1">
    <location>
        <begin position="1675"/>
        <end position="1687"/>
    </location>
</feature>
<feature type="compositionally biased region" description="Basic and acidic residues" evidence="1">
    <location>
        <begin position="1707"/>
        <end position="1721"/>
    </location>
</feature>
<dbReference type="STRING" id="100787.A0A0G4MWZ8"/>
<dbReference type="EMBL" id="CVQH01025638">
    <property type="protein sequence ID" value="CRK38664.1"/>
    <property type="molecule type" value="Genomic_DNA"/>
</dbReference>
<proteinExistence type="predicted"/>
<dbReference type="Proteomes" id="UP000044602">
    <property type="component" value="Unassembled WGS sequence"/>
</dbReference>
<feature type="region of interest" description="Disordered" evidence="1">
    <location>
        <begin position="1548"/>
        <end position="1753"/>
    </location>
</feature>
<feature type="compositionally biased region" description="Acidic residues" evidence="1">
    <location>
        <begin position="1653"/>
        <end position="1662"/>
    </location>
</feature>
<feature type="compositionally biased region" description="Acidic residues" evidence="1">
    <location>
        <begin position="206"/>
        <end position="232"/>
    </location>
</feature>
<evidence type="ECO:0000313" key="3">
    <source>
        <dbReference type="Proteomes" id="UP000044602"/>
    </source>
</evidence>
<sequence length="1753" mass="194460">MTQLVGGLPPGGQGAREPNIPQVPPETRYHALILPSDAQYKQIEDEFRVHLADPRVAVGDVLDKYFTPHEAKLFLPTTEPTSLVQIQDENTQRYRDILRTRFKGHPLSLASKFAMLYFGLPIEPAISRLFDAQRPRFDLPDDNTTEEGVARPPLHFLTAHDQRNYGYDHRRGREAGYSTLPVAASSLRGTDAEPVLGLRGGAIDDGLQDDYPDNLPVEEGDENLSDDNLEEPSLEKDLTNPAPEDDVVMRDVSDQEQTTCRPPATASLPSQTWLYGFQGRIYIDVMKRKEAERGLEALLSMRPAHDCDVILQRYNATTHQKQEETFFQTHADVINYIADHFSSGQNAWFVHRAGEQAPETYIPSTSTFDTLVELNHADGGQPRVAYLRTPSRTWFSGPAGKANLYWAFGANHYMPFLQNAQEVLLGRPPEGRRGPHALLRYAHGDGSEIKTNEGQPVTTSWYGGNETNANVFHWMVPENPDTRHTLQLLRRDLEPRSAVLLAPGSANPRGTYQIAWPFSNLRRDLDSFCYDEYPSAQIESFFVWSHDEFLTGQRSMPMGQWNPRENDVDKLADNELHMTRLMQAYVTETHGNGCAFVFQPQYERDIADDTTCQLRLKGWEGTAPFPEQLESVDMLYEQLIVASTNVIEGQPASRTGELTMAMLKNNLVCLADGPVDHPNTRTFIVLPTTSHDEMRAMRRQMTSQVITAELLSNDHSDFIERMTASNSSSHPWGPRYGLVNQWRERIGFETLPKPGDPVFEELKKKLAPSSKNGPKAGDNDKPKDRPLTDEEIWGKDEEPFLKHEIDQRELSWARQPSIWDSGTYNPSIPINAPPREAILRTGKGGVPVLSKGTLTPTEVARMQRDFHELRNLNIQRIAFCPFPNCNFSYRVDKMDKISRHLRQHTTNKCPWCPEKLYEHWDKPQRDRHFRNKHEAELRPVLKHAAKRPVTDPFTEKQQQQEANGAIVTRTLVPQPFSWTAKPNSIFEQVVKRPTDLRVARLPPNKANPKEMEFSFCDRCGRDHSVLNDAKDRQHHDRVCVPHAEGAGACTFCETCGSHVWNTENDALNWDPAAKLPHRCRGLAHSGKPFCKSCGLSLGQYSDEYVDNHRKYCGAFFSVIGTFCPYCQLKFDTVPGADNVEDTIEAKKVHINTCRNDHVHPSLQVQRGQMTPFDLYDEDYWREWTRPYDEQYDGPRAFNQVLRLPHRATKALLIPLAWWEKQGPRDSVVDPPQDCGVCRAALVGLDASSVLHHFEADHNDDKPLETCPLCDLSFTAPVAEGETEVYLASRAQQQRHMECHVFDLWNDIRMNSSRQKTTHPTENPFRQGHPLWDPKEYGLDRRDKRCPAFAVCGAMVGFMTPEQWLLHKKQVHGSEEWQLETPGQIASGTRAARAAEKLRAKKKQSSDDSGGDGGDSGDSGGGGDGGGGGGGGEKAPQEKTPEEETTLPKELPQGDFAVVETDYCSRCLRKMPRKNNIGPGKHSWEQQVMAHCDPKRSCRVPYQRGSGAGSVPNTSGFLSKVQMSNLGGITKLRRNFATGHPTYARTIYPTDGNFARSTTTWEFDPNRNENSNAWGMPFPPPPPGGTEAGGGDDGGDGGGGDDGDGGGGGDGDGDGDGGGGGGGGGDGDGDGDGGGGGDGDGDGDGGGGSGGDEGGGDAGDEGDTAPSSQARKQRGKPTPATPASSKTTGDGGTSSGGGGSSSKRKRGDARTDPSYRPSKEELAMEQQEVQQEVQEEGERQKKDPARTAKRTKRV</sequence>
<reference evidence="2 3" key="1">
    <citation type="submission" date="2015-05" db="EMBL/GenBank/DDBJ databases">
        <authorList>
            <person name="Wang D.B."/>
            <person name="Wang M."/>
        </authorList>
    </citation>
    <scope>NUCLEOTIDE SEQUENCE [LARGE SCALE GENOMIC DNA]</scope>
    <source>
        <strain evidence="2">VL1</strain>
    </source>
</reference>
<protein>
    <submittedName>
        <fullName evidence="2">Uncharacterized protein</fullName>
    </submittedName>
</protein>
<feature type="compositionally biased region" description="Basic and acidic residues" evidence="1">
    <location>
        <begin position="777"/>
        <end position="796"/>
    </location>
</feature>
<feature type="compositionally biased region" description="Basic and acidic residues" evidence="1">
    <location>
        <begin position="1735"/>
        <end position="1745"/>
    </location>
</feature>
<feature type="compositionally biased region" description="Gly residues" evidence="1">
    <location>
        <begin position="1410"/>
        <end position="1432"/>
    </location>
</feature>
<feature type="region of interest" description="Disordered" evidence="1">
    <location>
        <begin position="1378"/>
        <end position="1453"/>
    </location>
</feature>
<feature type="region of interest" description="Disordered" evidence="1">
    <location>
        <begin position="199"/>
        <end position="244"/>
    </location>
</feature>
<name>A0A0G4MWZ8_VERLO</name>
<feature type="region of interest" description="Disordered" evidence="1">
    <location>
        <begin position="1"/>
        <end position="22"/>
    </location>
</feature>
<evidence type="ECO:0000313" key="2">
    <source>
        <dbReference type="EMBL" id="CRK38664.1"/>
    </source>
</evidence>
<feature type="compositionally biased region" description="Gly residues" evidence="1">
    <location>
        <begin position="1604"/>
        <end position="1652"/>
    </location>
</feature>
<gene>
    <name evidence="2" type="ORF">BN1708_007849</name>
</gene>
<feature type="compositionally biased region" description="Acidic residues" evidence="1">
    <location>
        <begin position="1592"/>
        <end position="1603"/>
    </location>
</feature>
<accession>A0A0G4MWZ8</accession>
<feature type="compositionally biased region" description="Gly residues" evidence="1">
    <location>
        <begin position="1688"/>
        <end position="1699"/>
    </location>
</feature>
<feature type="region of interest" description="Disordered" evidence="1">
    <location>
        <begin position="765"/>
        <end position="796"/>
    </location>
</feature>
<organism evidence="2 3">
    <name type="scientific">Verticillium longisporum</name>
    <name type="common">Verticillium dahliae var. longisporum</name>
    <dbReference type="NCBI Taxonomy" id="100787"/>
    <lineage>
        <taxon>Eukaryota</taxon>
        <taxon>Fungi</taxon>
        <taxon>Dikarya</taxon>
        <taxon>Ascomycota</taxon>
        <taxon>Pezizomycotina</taxon>
        <taxon>Sordariomycetes</taxon>
        <taxon>Hypocreomycetidae</taxon>
        <taxon>Glomerellales</taxon>
        <taxon>Plectosphaerellaceae</taxon>
        <taxon>Verticillium</taxon>
    </lineage>
</organism>
<evidence type="ECO:0000256" key="1">
    <source>
        <dbReference type="SAM" id="MobiDB-lite"/>
    </source>
</evidence>
<keyword evidence="3" id="KW-1185">Reference proteome</keyword>